<feature type="transmembrane region" description="Helical" evidence="5">
    <location>
        <begin position="654"/>
        <end position="671"/>
    </location>
</feature>
<evidence type="ECO:0000256" key="2">
    <source>
        <dbReference type="ARBA" id="ARBA00022692"/>
    </source>
</evidence>
<comment type="subcellular location">
    <subcellularLocation>
        <location evidence="1">Membrane</location>
        <topology evidence="1">Multi-pass membrane protein</topology>
    </subcellularLocation>
</comment>
<proteinExistence type="predicted"/>
<reference evidence="9 10" key="1">
    <citation type="submission" date="2016-03" db="EMBL/GenBank/DDBJ databases">
        <title>Comparative genomics of Pseudogymnoascus destructans, the fungus causing white-nose syndrome of bats.</title>
        <authorList>
            <person name="Palmer J.M."/>
            <person name="Drees K.P."/>
            <person name="Foster J.T."/>
            <person name="Lindner D.L."/>
        </authorList>
    </citation>
    <scope>NUCLEOTIDE SEQUENCE [LARGE SCALE GENOMIC DNA]</scope>
    <source>
        <strain evidence="9 10">UAMH 10579</strain>
    </source>
</reference>
<dbReference type="AlphaFoldDB" id="A0A1B8GTK7"/>
<feature type="transmembrane region" description="Helical" evidence="5">
    <location>
        <begin position="189"/>
        <end position="210"/>
    </location>
</feature>
<dbReference type="InterPro" id="IPR018820">
    <property type="entry name" value="BRE4-related_DUF2421"/>
</dbReference>
<feature type="transmembrane region" description="Helical" evidence="5">
    <location>
        <begin position="46"/>
        <end position="64"/>
    </location>
</feature>
<dbReference type="Pfam" id="PF13515">
    <property type="entry name" value="FUSC_2"/>
    <property type="match status" value="1"/>
</dbReference>
<keyword evidence="3 5" id="KW-1133">Transmembrane helix</keyword>
<feature type="transmembrane region" description="Helical" evidence="5">
    <location>
        <begin position="700"/>
        <end position="718"/>
    </location>
</feature>
<dbReference type="GO" id="GO:0016020">
    <property type="term" value="C:membrane"/>
    <property type="evidence" value="ECO:0007669"/>
    <property type="project" value="UniProtKB-SubCell"/>
</dbReference>
<feature type="transmembrane region" description="Helical" evidence="5">
    <location>
        <begin position="738"/>
        <end position="762"/>
    </location>
</feature>
<dbReference type="InterPro" id="IPR018823">
    <property type="entry name" value="ArAE_2_N"/>
</dbReference>
<evidence type="ECO:0000256" key="1">
    <source>
        <dbReference type="ARBA" id="ARBA00004141"/>
    </source>
</evidence>
<protein>
    <recommendedName>
        <fullName evidence="11">ER transporter 6TM N-terminal domain-containing protein</fullName>
    </recommendedName>
</protein>
<evidence type="ECO:0000256" key="4">
    <source>
        <dbReference type="ARBA" id="ARBA00023136"/>
    </source>
</evidence>
<dbReference type="Proteomes" id="UP000091956">
    <property type="component" value="Unassembled WGS sequence"/>
</dbReference>
<dbReference type="PANTHER" id="PTHR37994">
    <property type="entry name" value="ARAE_2_N DOMAIN-CONTAINING PROTEIN-RELATED"/>
    <property type="match status" value="1"/>
</dbReference>
<evidence type="ECO:0000313" key="9">
    <source>
        <dbReference type="EMBL" id="OBT99140.2"/>
    </source>
</evidence>
<evidence type="ECO:0000259" key="8">
    <source>
        <dbReference type="Pfam" id="PF13515"/>
    </source>
</evidence>
<evidence type="ECO:0000259" key="7">
    <source>
        <dbReference type="Pfam" id="PF10337"/>
    </source>
</evidence>
<evidence type="ECO:0000313" key="10">
    <source>
        <dbReference type="Proteomes" id="UP000091956"/>
    </source>
</evidence>
<dbReference type="GeneID" id="28835652"/>
<feature type="domain" description="Integral membrane bound transporter" evidence="8">
    <location>
        <begin position="622"/>
        <end position="759"/>
    </location>
</feature>
<feature type="transmembrane region" description="Helical" evidence="5">
    <location>
        <begin position="155"/>
        <end position="177"/>
    </location>
</feature>
<reference evidence="10" key="2">
    <citation type="journal article" date="2018" name="Nat. Commun.">
        <title>Extreme sensitivity to ultraviolet light in the fungal pathogen causing white-nose syndrome of bats.</title>
        <authorList>
            <person name="Palmer J.M."/>
            <person name="Drees K.P."/>
            <person name="Foster J.T."/>
            <person name="Lindner D.L."/>
        </authorList>
    </citation>
    <scope>NUCLEOTIDE SEQUENCE [LARGE SCALE GENOMIC DNA]</scope>
    <source>
        <strain evidence="10">UAMH 10579</strain>
    </source>
</reference>
<keyword evidence="2 5" id="KW-0812">Transmembrane</keyword>
<feature type="transmembrane region" description="Helical" evidence="5">
    <location>
        <begin position="599"/>
        <end position="616"/>
    </location>
</feature>
<feature type="transmembrane region" description="Helical" evidence="5">
    <location>
        <begin position="20"/>
        <end position="40"/>
    </location>
</feature>
<evidence type="ECO:0000256" key="5">
    <source>
        <dbReference type="SAM" id="Phobius"/>
    </source>
</evidence>
<keyword evidence="10" id="KW-1185">Reference proteome</keyword>
<dbReference type="Pfam" id="PF10337">
    <property type="entry name" value="ArAE_2_N"/>
    <property type="match status" value="1"/>
</dbReference>
<sequence>MESKNSSIWKRIAGKLGINIPIVLLMIKGAIAPTIGLAIYQDNHVADHFLTIGYLIPIMSILAVPIFPRARFIQNLLVASLLVCLAAAISLLAMWCAVKARENTTHISKEALANGPVTGAQVSPSYNAAASANMGIWLFFEVWLINTFRAYRPQYFLPSIIFSIFINITGTYGTLFVTMKQVEALVSRLLQAFFAGFGISASVSLVIVPFSSRTIISLLVTEELHELKTTLEVQGQYMLSLPKREWYGTKSSTTYARSANKSWFSTRAKPWPEADALKKVTADVTELQVKVQSELRYAKREVAWGKLGSKDMVTICRLIKNILVPILGIESFIGITDRIEKRGGWEAPRIPRTADSLTGSKSNSLEDKEKGQWKEILEQLNDRVRQLQKTVIEGFDHSLYTLELAKRPLSPVDTDIEANSLGYSAGERGFAKYLENAIQDFLRQREGPLKKWCAEMGVDDYSQLNGMKPSDNSLHELHQSQLYLILDLEYSFLVTAREVLNLVKYADSKVDDGTMSKKRLILPTCKQMKKWFWAMLSREDSNLDYQVYSTRSGSPTVHLGDAIQGEKDTEHLRPTSVWEKVTDKFRVIPNFFGSAESAFGFRVATGTMAIAIICFLRNSQQFFIEQRLVWGSIMVAISMTQTAGSGVYGQFLRFSGTLVAMVASYIIWYIVDQHPAGIIVFTGITMFLYHYPLIKSPNNPVIPIIGMVTVTLIVGYELQVQKVGILRSISNGQAYHPLYELAPFRLATVVAGVGVAFFFTYFPSVITARSQLRKDLGSCLYILCNYYSSVHQTVALQSRDAEGDLKDKGSPGRRLEKARIRLYVKDLVLLQGIEKHIKFTAWEPTFGGKFPQASYNRLINHTQNIIRFTTMIAHASETFRVLPIADNTQNTPGPWLKDFKRLISSLQLTSQEVTSLLAIVASAISTGRPMPPYLKAPQVMNLRQLLNRMDGDILSTRHVLEPGYAGFAVIQVSSTMLRDDLEGLLEETKNLVGEAKFNIDGTEIENLNADPVMIGGRGD</sequence>
<evidence type="ECO:0000259" key="6">
    <source>
        <dbReference type="Pfam" id="PF10334"/>
    </source>
</evidence>
<keyword evidence="4 5" id="KW-0472">Membrane</keyword>
<dbReference type="EMBL" id="KV460214">
    <property type="protein sequence ID" value="OBT99140.2"/>
    <property type="molecule type" value="Genomic_DNA"/>
</dbReference>
<evidence type="ECO:0008006" key="11">
    <source>
        <dbReference type="Google" id="ProtNLM"/>
    </source>
</evidence>
<feature type="transmembrane region" description="Helical" evidence="5">
    <location>
        <begin position="76"/>
        <end position="95"/>
    </location>
</feature>
<dbReference type="STRING" id="342668.A0A1B8GTK7"/>
<gene>
    <name evidence="9" type="ORF">VE01_02266</name>
</gene>
<accession>A0A1B8GTK7</accession>
<name>A0A1B8GTK7_9PEZI</name>
<dbReference type="Pfam" id="PF10334">
    <property type="entry name" value="BRE4"/>
    <property type="match status" value="1"/>
</dbReference>
<feature type="domain" description="Putative ER transporter 6TM N-terminal" evidence="7">
    <location>
        <begin position="25"/>
        <end position="339"/>
    </location>
</feature>
<organism evidence="9 10">
    <name type="scientific">Pseudogymnoascus verrucosus</name>
    <dbReference type="NCBI Taxonomy" id="342668"/>
    <lineage>
        <taxon>Eukaryota</taxon>
        <taxon>Fungi</taxon>
        <taxon>Dikarya</taxon>
        <taxon>Ascomycota</taxon>
        <taxon>Pezizomycotina</taxon>
        <taxon>Leotiomycetes</taxon>
        <taxon>Thelebolales</taxon>
        <taxon>Thelebolaceae</taxon>
        <taxon>Pseudogymnoascus</taxon>
    </lineage>
</organism>
<feature type="transmembrane region" description="Helical" evidence="5">
    <location>
        <begin position="678"/>
        <end position="694"/>
    </location>
</feature>
<evidence type="ECO:0000256" key="3">
    <source>
        <dbReference type="ARBA" id="ARBA00022989"/>
    </source>
</evidence>
<feature type="domain" description="DUF2421" evidence="6">
    <location>
        <begin position="763"/>
        <end position="994"/>
    </location>
</feature>
<feature type="transmembrane region" description="Helical" evidence="5">
    <location>
        <begin position="628"/>
        <end position="648"/>
    </location>
</feature>
<dbReference type="InterPro" id="IPR049453">
    <property type="entry name" value="Memb_transporter_dom"/>
</dbReference>
<dbReference type="RefSeq" id="XP_018132873.2">
    <property type="nucleotide sequence ID" value="XM_018271776.2"/>
</dbReference>
<dbReference type="PANTHER" id="PTHR37994:SF4">
    <property type="entry name" value="ER TRANSPORTER 6TM N-TERMINAL DOMAIN-CONTAINING PROTEIN-RELATED"/>
    <property type="match status" value="1"/>
</dbReference>